<dbReference type="PROSITE" id="PS01175">
    <property type="entry name" value="RIBONUCLEASE_II"/>
    <property type="match status" value="1"/>
</dbReference>
<dbReference type="EC" id="3.1.13.1" evidence="8"/>
<accession>A0AAU9DSZ4</accession>
<dbReference type="HAMAP" id="MF_01895">
    <property type="entry name" value="RNase_R"/>
    <property type="match status" value="1"/>
</dbReference>
<keyword evidence="6 8" id="KW-0269">Exonuclease</keyword>
<dbReference type="InterPro" id="IPR013223">
    <property type="entry name" value="RNase_B_OB_dom"/>
</dbReference>
<organism evidence="10 11">
    <name type="scientific">Haliovirga abyssi</name>
    <dbReference type="NCBI Taxonomy" id="2996794"/>
    <lineage>
        <taxon>Bacteria</taxon>
        <taxon>Fusobacteriati</taxon>
        <taxon>Fusobacteriota</taxon>
        <taxon>Fusobacteriia</taxon>
        <taxon>Fusobacteriales</taxon>
        <taxon>Haliovirgaceae</taxon>
        <taxon>Haliovirga</taxon>
    </lineage>
</organism>
<dbReference type="EMBL" id="AP027059">
    <property type="protein sequence ID" value="BDU50214.1"/>
    <property type="molecule type" value="Genomic_DNA"/>
</dbReference>
<proteinExistence type="inferred from homology"/>
<dbReference type="InterPro" id="IPR001900">
    <property type="entry name" value="RNase_II/R"/>
</dbReference>
<dbReference type="GO" id="GO:0006402">
    <property type="term" value="P:mRNA catabolic process"/>
    <property type="evidence" value="ECO:0007669"/>
    <property type="project" value="TreeGrafter"/>
</dbReference>
<name>A0AAU9DSZ4_9FUSO</name>
<evidence type="ECO:0000256" key="6">
    <source>
        <dbReference type="ARBA" id="ARBA00022839"/>
    </source>
</evidence>
<dbReference type="InterPro" id="IPR040476">
    <property type="entry name" value="CSD2"/>
</dbReference>
<protein>
    <recommendedName>
        <fullName evidence="8">Ribonuclease R</fullName>
        <shortName evidence="8">RNase R</shortName>
        <ecNumber evidence="8">3.1.13.1</ecNumber>
    </recommendedName>
</protein>
<feature type="domain" description="S1 motif" evidence="9">
    <location>
        <begin position="615"/>
        <end position="692"/>
    </location>
</feature>
<keyword evidence="3 8" id="KW-0963">Cytoplasm</keyword>
<evidence type="ECO:0000256" key="1">
    <source>
        <dbReference type="ARBA" id="ARBA00001849"/>
    </source>
</evidence>
<dbReference type="GO" id="GO:0005829">
    <property type="term" value="C:cytosol"/>
    <property type="evidence" value="ECO:0007669"/>
    <property type="project" value="TreeGrafter"/>
</dbReference>
<dbReference type="Proteomes" id="UP001321582">
    <property type="component" value="Chromosome"/>
</dbReference>
<keyword evidence="11" id="KW-1185">Reference proteome</keyword>
<dbReference type="GO" id="GO:0003723">
    <property type="term" value="F:RNA binding"/>
    <property type="evidence" value="ECO:0007669"/>
    <property type="project" value="UniProtKB-UniRule"/>
</dbReference>
<dbReference type="SUPFAM" id="SSF50249">
    <property type="entry name" value="Nucleic acid-binding proteins"/>
    <property type="match status" value="4"/>
</dbReference>
<comment type="function">
    <text evidence="8">3'-5' exoribonuclease that releases 5'-nucleoside monophosphates and is involved in maturation of structured RNAs.</text>
</comment>
<dbReference type="Pfam" id="PF17876">
    <property type="entry name" value="CSD2"/>
    <property type="match status" value="1"/>
</dbReference>
<evidence type="ECO:0000313" key="11">
    <source>
        <dbReference type="Proteomes" id="UP001321582"/>
    </source>
</evidence>
<dbReference type="KEGG" id="haby:HLVA_07830"/>
<evidence type="ECO:0000256" key="3">
    <source>
        <dbReference type="ARBA" id="ARBA00022490"/>
    </source>
</evidence>
<evidence type="ECO:0000313" key="10">
    <source>
        <dbReference type="EMBL" id="BDU50214.1"/>
    </source>
</evidence>
<dbReference type="GO" id="GO:0008859">
    <property type="term" value="F:exoribonuclease II activity"/>
    <property type="evidence" value="ECO:0007669"/>
    <property type="project" value="UniProtKB-UniRule"/>
</dbReference>
<dbReference type="SMART" id="SM00955">
    <property type="entry name" value="RNB"/>
    <property type="match status" value="1"/>
</dbReference>
<dbReference type="InterPro" id="IPR011805">
    <property type="entry name" value="RNase_R"/>
</dbReference>
<dbReference type="InterPro" id="IPR011129">
    <property type="entry name" value="CSD"/>
</dbReference>
<dbReference type="NCBIfam" id="TIGR02063">
    <property type="entry name" value="RNase_R"/>
    <property type="match status" value="1"/>
</dbReference>
<reference evidence="10 11" key="1">
    <citation type="submission" date="2022-11" db="EMBL/GenBank/DDBJ databases">
        <title>Haliovirga abyssi gen. nov., sp. nov., a mesophilic fermentative bacterium isolated from the Iheya North hydrothermal field and the proposal of Haliovirgaceae fam. nov.</title>
        <authorList>
            <person name="Miyazaki U."/>
            <person name="Tame A."/>
            <person name="Miyazaki J."/>
            <person name="Takai K."/>
            <person name="Sawayama S."/>
            <person name="Kitajima M."/>
            <person name="Okamoto A."/>
            <person name="Nakagawa S."/>
        </authorList>
    </citation>
    <scope>NUCLEOTIDE SEQUENCE [LARGE SCALE GENOMIC DNA]</scope>
    <source>
        <strain evidence="10 11">IC12</strain>
    </source>
</reference>
<dbReference type="SMART" id="SM00357">
    <property type="entry name" value="CSP"/>
    <property type="match status" value="2"/>
</dbReference>
<dbReference type="RefSeq" id="WP_307905146.1">
    <property type="nucleotide sequence ID" value="NZ_AP027059.1"/>
</dbReference>
<dbReference type="PROSITE" id="PS50126">
    <property type="entry name" value="S1"/>
    <property type="match status" value="1"/>
</dbReference>
<dbReference type="InterPro" id="IPR003029">
    <property type="entry name" value="S1_domain"/>
</dbReference>
<evidence type="ECO:0000256" key="8">
    <source>
        <dbReference type="HAMAP-Rule" id="MF_01895"/>
    </source>
</evidence>
<gene>
    <name evidence="8 10" type="primary">rnr</name>
    <name evidence="10" type="ORF">HLVA_07830</name>
</gene>
<comment type="similarity">
    <text evidence="8">Belongs to the RNR ribonuclease family. RNase R subfamily.</text>
</comment>
<dbReference type="AlphaFoldDB" id="A0AAU9DSZ4"/>
<dbReference type="InterPro" id="IPR050180">
    <property type="entry name" value="RNR_Ribonuclease"/>
</dbReference>
<sequence>MRDDKDIIYFLSENKAKGINEIIDSLGMSRKNKKKISKKLEELEEAGEIVKIKGNRYTTPEKAGYLKGKFQISRGSFGFVDGENESVFIPRGKFGTAMSGDTVLVNITVQGTARKKSEGEIVKIVKRSSDKVIGIFQENRNFGFVVPTTKMGKDIFISRKYFKNAKNDDLVLVEVLNWGEKAKKPEGKIIEVLGDPYDTNVMIDALIKRNGYSEEFPEEVKKELENITEPSEEEKKKRRDLRELALITIDGEDARDLDDAVYVEKLENNNYKLIVSIADVSYYVKEGSELDKEALNRGNSVYLVDRVIPMFPRKLSNGICSLNEKVDRLAYTVEMEINEKGKVLFVDTYKSVINVKHRMTYGSVNKILKDDSSEIEKYRDIYDMLKKMRKLSDILRNKRLKRGSIDFDFKEKKVVLNKKEKVEYIKVRSRDLSESLIEEFMLSANEAVAEKLFWYEIPSIYRIHEKPDLDDIKALNKILMNFGYKISNINELHPGKFQKIIEDVKDKEYSMLVNKVILMSLKQAKYNLENLGHFGLAASYYTHFTSPIRRYSDLIVHRILDEVESGKINKKRSLYLEKFIDKAAKHISTTERDAEKAERESVRIKIVEYMIDKVGNEYNGIITGLNKNGMFIELENYVECFFNTNNAKDEYIFDENKNKVLEKNRNKSYNIGDAIKILVVRAELKDLSVEVIPFEGEENGDSSK</sequence>
<evidence type="ECO:0000256" key="5">
    <source>
        <dbReference type="ARBA" id="ARBA00022801"/>
    </source>
</evidence>
<evidence type="ECO:0000256" key="2">
    <source>
        <dbReference type="ARBA" id="ARBA00004496"/>
    </source>
</evidence>
<dbReference type="PANTHER" id="PTHR23355:SF9">
    <property type="entry name" value="DIS3-LIKE EXONUCLEASE 2"/>
    <property type="match status" value="1"/>
</dbReference>
<dbReference type="Gene3D" id="2.40.50.140">
    <property type="entry name" value="Nucleic acid-binding proteins"/>
    <property type="match status" value="3"/>
</dbReference>
<dbReference type="SMART" id="SM00316">
    <property type="entry name" value="S1"/>
    <property type="match status" value="1"/>
</dbReference>
<evidence type="ECO:0000259" key="9">
    <source>
        <dbReference type="PROSITE" id="PS50126"/>
    </source>
</evidence>
<evidence type="ECO:0000256" key="4">
    <source>
        <dbReference type="ARBA" id="ARBA00022722"/>
    </source>
</evidence>
<dbReference type="PANTHER" id="PTHR23355">
    <property type="entry name" value="RIBONUCLEASE"/>
    <property type="match status" value="1"/>
</dbReference>
<keyword evidence="4 8" id="KW-0540">Nuclease</keyword>
<comment type="subcellular location">
    <subcellularLocation>
        <location evidence="2 8">Cytoplasm</location>
    </subcellularLocation>
</comment>
<dbReference type="Pfam" id="PF00773">
    <property type="entry name" value="RNB"/>
    <property type="match status" value="1"/>
</dbReference>
<keyword evidence="7 8" id="KW-0694">RNA-binding</keyword>
<dbReference type="Pfam" id="PF08206">
    <property type="entry name" value="OB_RNB"/>
    <property type="match status" value="1"/>
</dbReference>
<dbReference type="InterPro" id="IPR022966">
    <property type="entry name" value="RNase_II/R_CS"/>
</dbReference>
<dbReference type="InterPro" id="IPR012340">
    <property type="entry name" value="NA-bd_OB-fold"/>
</dbReference>
<dbReference type="NCBIfam" id="TIGR00358">
    <property type="entry name" value="3_prime_RNase"/>
    <property type="match status" value="1"/>
</dbReference>
<dbReference type="InterPro" id="IPR004476">
    <property type="entry name" value="RNase_II/RNase_R"/>
</dbReference>
<comment type="catalytic activity">
    <reaction evidence="1 8">
        <text>Exonucleolytic cleavage in the 3'- to 5'-direction to yield nucleoside 5'-phosphates.</text>
        <dbReference type="EC" id="3.1.13.1"/>
    </reaction>
</comment>
<keyword evidence="5 8" id="KW-0378">Hydrolase</keyword>
<evidence type="ECO:0000256" key="7">
    <source>
        <dbReference type="ARBA" id="ARBA00022884"/>
    </source>
</evidence>